<evidence type="ECO:0000256" key="1">
    <source>
        <dbReference type="SAM" id="MobiDB-lite"/>
    </source>
</evidence>
<feature type="compositionally biased region" description="Polar residues" evidence="1">
    <location>
        <begin position="105"/>
        <end position="115"/>
    </location>
</feature>
<comment type="caution">
    <text evidence="2">The sequence shown here is derived from an EMBL/GenBank/DDBJ whole genome shotgun (WGS) entry which is preliminary data.</text>
</comment>
<feature type="compositionally biased region" description="Basic and acidic residues" evidence="1">
    <location>
        <begin position="196"/>
        <end position="223"/>
    </location>
</feature>
<feature type="compositionally biased region" description="Low complexity" evidence="1">
    <location>
        <begin position="93"/>
        <end position="104"/>
    </location>
</feature>
<feature type="compositionally biased region" description="Basic and acidic residues" evidence="1">
    <location>
        <begin position="243"/>
        <end position="253"/>
    </location>
</feature>
<organism evidence="2 3">
    <name type="scientific">Penicillium malachiteum</name>
    <dbReference type="NCBI Taxonomy" id="1324776"/>
    <lineage>
        <taxon>Eukaryota</taxon>
        <taxon>Fungi</taxon>
        <taxon>Dikarya</taxon>
        <taxon>Ascomycota</taxon>
        <taxon>Pezizomycotina</taxon>
        <taxon>Eurotiomycetes</taxon>
        <taxon>Eurotiomycetidae</taxon>
        <taxon>Eurotiales</taxon>
        <taxon>Aspergillaceae</taxon>
        <taxon>Penicillium</taxon>
    </lineage>
</organism>
<dbReference type="AlphaFoldDB" id="A0AAD6HEX6"/>
<reference evidence="2" key="2">
    <citation type="submission" date="2023-01" db="EMBL/GenBank/DDBJ databases">
        <authorList>
            <person name="Petersen C."/>
        </authorList>
    </citation>
    <scope>NUCLEOTIDE SEQUENCE</scope>
    <source>
        <strain evidence="2">IBT 17514</strain>
    </source>
</reference>
<feature type="compositionally biased region" description="Acidic residues" evidence="1">
    <location>
        <begin position="186"/>
        <end position="195"/>
    </location>
</feature>
<accession>A0AAD6HEX6</accession>
<evidence type="ECO:0000313" key="3">
    <source>
        <dbReference type="Proteomes" id="UP001215712"/>
    </source>
</evidence>
<feature type="region of interest" description="Disordered" evidence="1">
    <location>
        <begin position="90"/>
        <end position="271"/>
    </location>
</feature>
<evidence type="ECO:0000313" key="2">
    <source>
        <dbReference type="EMBL" id="KAJ5710175.1"/>
    </source>
</evidence>
<dbReference type="EMBL" id="JAQJAN010000017">
    <property type="protein sequence ID" value="KAJ5710175.1"/>
    <property type="molecule type" value="Genomic_DNA"/>
</dbReference>
<feature type="compositionally biased region" description="Low complexity" evidence="1">
    <location>
        <begin position="174"/>
        <end position="185"/>
    </location>
</feature>
<feature type="compositionally biased region" description="Polar residues" evidence="1">
    <location>
        <begin position="1"/>
        <end position="19"/>
    </location>
</feature>
<keyword evidence="3" id="KW-1185">Reference proteome</keyword>
<proteinExistence type="predicted"/>
<dbReference type="Proteomes" id="UP001215712">
    <property type="component" value="Unassembled WGS sequence"/>
</dbReference>
<feature type="region of interest" description="Disordered" evidence="1">
    <location>
        <begin position="1"/>
        <end position="21"/>
    </location>
</feature>
<gene>
    <name evidence="2" type="ORF">N7493_009767</name>
</gene>
<reference evidence="2" key="1">
    <citation type="journal article" date="2023" name="IMA Fungus">
        <title>Comparative genomic study of the Penicillium genus elucidates a diverse pangenome and 15 lateral gene transfer events.</title>
        <authorList>
            <person name="Petersen C."/>
            <person name="Sorensen T."/>
            <person name="Nielsen M.R."/>
            <person name="Sondergaard T.E."/>
            <person name="Sorensen J.L."/>
            <person name="Fitzpatrick D.A."/>
            <person name="Frisvad J.C."/>
            <person name="Nielsen K.L."/>
        </authorList>
    </citation>
    <scope>NUCLEOTIDE SEQUENCE</scope>
    <source>
        <strain evidence="2">IBT 17514</strain>
    </source>
</reference>
<sequence>MNSNQHEGNHSDSPGSTDRSFVPWSEVFSRHDTVLSSHLSLLNEVKSQLAADSDTFRAVSSMVNKTVQSMNQSKILRKAMMNQKIDAFYTEKSSSSPSNPSNPSAFSQKNRTEPNPSQSQSQSQPQSSEPMRRKRPRTEKDTPPRDSQTTVSEDPIAAHRSSKRRRDNPDEPPQDYAQPPQQDYPGEWETEDISEEVQRRLRIKEEIRRKKESSRVEKRKRDSLQSNEGRSPGSSKHQKKRTKLGDEAHDRDSSSTSGTGGEKVRKGKKPR</sequence>
<feature type="compositionally biased region" description="Polar residues" evidence="1">
    <location>
        <begin position="224"/>
        <end position="235"/>
    </location>
</feature>
<feature type="compositionally biased region" description="Low complexity" evidence="1">
    <location>
        <begin position="116"/>
        <end position="128"/>
    </location>
</feature>
<protein>
    <submittedName>
        <fullName evidence="2">Uncharacterized protein</fullName>
    </submittedName>
</protein>
<name>A0AAD6HEX6_9EURO</name>